<keyword evidence="1" id="KW-0812">Transmembrane</keyword>
<keyword evidence="1" id="KW-0472">Membrane</keyword>
<dbReference type="AlphaFoldDB" id="A0A9W6I3X7"/>
<dbReference type="EMBL" id="BSEV01000010">
    <property type="protein sequence ID" value="GLK11212.1"/>
    <property type="molecule type" value="Genomic_DNA"/>
</dbReference>
<comment type="caution">
    <text evidence="2">The sequence shown here is derived from an EMBL/GenBank/DDBJ whole genome shotgun (WGS) entry which is preliminary data.</text>
</comment>
<feature type="transmembrane region" description="Helical" evidence="1">
    <location>
        <begin position="21"/>
        <end position="42"/>
    </location>
</feature>
<keyword evidence="3" id="KW-1185">Reference proteome</keyword>
<reference evidence="2" key="2">
    <citation type="submission" date="2023-01" db="EMBL/GenBank/DDBJ databases">
        <authorList>
            <person name="Sun Q."/>
            <person name="Evtushenko L."/>
        </authorList>
    </citation>
    <scope>NUCLEOTIDE SEQUENCE</scope>
    <source>
        <strain evidence="2">VKM Ac-2007</strain>
    </source>
</reference>
<sequence>MVDKNMNGVFMGLVGQRGRKIALVGAGIPVGAALALGGVAVADRIDGPGVTIVQETRTVPEQGILSTNVLCKEGQRVVSGGYGSPEVAHRLDAPLAVPVSAPGRVSLDPKAPEDSWDLVLLNPSDEKIDIKVYATCVPLD</sequence>
<reference evidence="2" key="1">
    <citation type="journal article" date="2014" name="Int. J. Syst. Evol. Microbiol.">
        <title>Complete genome sequence of Corynebacterium casei LMG S-19264T (=DSM 44701T), isolated from a smear-ripened cheese.</title>
        <authorList>
            <consortium name="US DOE Joint Genome Institute (JGI-PGF)"/>
            <person name="Walter F."/>
            <person name="Albersmeier A."/>
            <person name="Kalinowski J."/>
            <person name="Ruckert C."/>
        </authorList>
    </citation>
    <scope>NUCLEOTIDE SEQUENCE</scope>
    <source>
        <strain evidence="2">VKM Ac-2007</strain>
    </source>
</reference>
<accession>A0A9W6I3X7</accession>
<protein>
    <submittedName>
        <fullName evidence="2">Uncharacterized protein</fullName>
    </submittedName>
</protein>
<organism evidence="2 3">
    <name type="scientific">Streptosporangium carneum</name>
    <dbReference type="NCBI Taxonomy" id="47481"/>
    <lineage>
        <taxon>Bacteria</taxon>
        <taxon>Bacillati</taxon>
        <taxon>Actinomycetota</taxon>
        <taxon>Actinomycetes</taxon>
        <taxon>Streptosporangiales</taxon>
        <taxon>Streptosporangiaceae</taxon>
        <taxon>Streptosporangium</taxon>
    </lineage>
</organism>
<dbReference type="RefSeq" id="WP_271219599.1">
    <property type="nucleotide sequence ID" value="NZ_BAAAVD010000014.1"/>
</dbReference>
<gene>
    <name evidence="2" type="ORF">GCM10017600_46180</name>
</gene>
<evidence type="ECO:0000256" key="1">
    <source>
        <dbReference type="SAM" id="Phobius"/>
    </source>
</evidence>
<evidence type="ECO:0000313" key="2">
    <source>
        <dbReference type="EMBL" id="GLK11212.1"/>
    </source>
</evidence>
<keyword evidence="1" id="KW-1133">Transmembrane helix</keyword>
<dbReference type="Proteomes" id="UP001143474">
    <property type="component" value="Unassembled WGS sequence"/>
</dbReference>
<proteinExistence type="predicted"/>
<name>A0A9W6I3X7_9ACTN</name>
<evidence type="ECO:0000313" key="3">
    <source>
        <dbReference type="Proteomes" id="UP001143474"/>
    </source>
</evidence>